<proteinExistence type="predicted"/>
<dbReference type="GO" id="GO:0046556">
    <property type="term" value="F:alpha-L-arabinofuranosidase activity"/>
    <property type="evidence" value="ECO:0007669"/>
    <property type="project" value="UniProtKB-EC"/>
</dbReference>
<name>A0A2H3K929_WOLCO</name>
<dbReference type="SMART" id="SM00813">
    <property type="entry name" value="Alpha-L-AF_C"/>
    <property type="match status" value="1"/>
</dbReference>
<evidence type="ECO:0000259" key="3">
    <source>
        <dbReference type="SMART" id="SM00813"/>
    </source>
</evidence>
<keyword evidence="5" id="KW-1185">Reference proteome</keyword>
<dbReference type="EMBL" id="KB468168">
    <property type="protein sequence ID" value="PCH44947.1"/>
    <property type="molecule type" value="Genomic_DNA"/>
</dbReference>
<feature type="domain" description="Alpha-L-arabinofuranosidase C-terminal" evidence="3">
    <location>
        <begin position="190"/>
        <end position="367"/>
    </location>
</feature>
<dbReference type="GO" id="GO:0031222">
    <property type="term" value="P:arabinan catabolic process"/>
    <property type="evidence" value="ECO:0007669"/>
    <property type="project" value="UniProtKB-UniPathway"/>
</dbReference>
<organism evidence="4 5">
    <name type="scientific">Wolfiporia cocos (strain MD-104)</name>
    <name type="common">Brown rot fungus</name>
    <dbReference type="NCBI Taxonomy" id="742152"/>
    <lineage>
        <taxon>Eukaryota</taxon>
        <taxon>Fungi</taxon>
        <taxon>Dikarya</taxon>
        <taxon>Basidiomycota</taxon>
        <taxon>Agaricomycotina</taxon>
        <taxon>Agaricomycetes</taxon>
        <taxon>Polyporales</taxon>
        <taxon>Phaeolaceae</taxon>
        <taxon>Wolfiporia</taxon>
    </lineage>
</organism>
<dbReference type="PANTHER" id="PTHR31776">
    <property type="entry name" value="ALPHA-L-ARABINOFURANOSIDASE 1"/>
    <property type="match status" value="1"/>
</dbReference>
<sequence length="418" mass="44729">MSFISLAARLATGLLAELRTPGRRTATTISVNSTGSHTIPTILYGQMFEHSGDGGLYAKCNSCALVPWVARNGTDIAVIEETNPVSSELPNSLQFIVQSDATGSVGFSNEGYRGYSLNRETALPDFLGHPESFTLSYVEIGNELRVQMACILWGLSAWGLSARFPDIKWFANHTFYYDGFERNGTRYMEGEYAAHVSDPNDPGNGSPPYPTVQSSTGEAAFMTGLEGNSDVVFAACYALLLQNVNISGNVGGHTPTLISFEYLFNLNKGDEYLPSTLPAHNGTLYWSISRSSSTGDVYIKLVNTAGSASDVIFDLSSFSSVSDVGSLQLLTGSETTSNSPETPNAAIPVTSSITTGSTFNYNVPGYSISAITLNTRGTVEVACHQERYGEFDASIHATHSSDTCGQARKLSTQYADGA</sequence>
<dbReference type="InterPro" id="IPR013780">
    <property type="entry name" value="Glyco_hydro_b"/>
</dbReference>
<dbReference type="InterPro" id="IPR017853">
    <property type="entry name" value="GH"/>
</dbReference>
<feature type="signal peptide" evidence="2">
    <location>
        <begin position="1"/>
        <end position="16"/>
    </location>
</feature>
<evidence type="ECO:0000313" key="4">
    <source>
        <dbReference type="EMBL" id="PCH44947.1"/>
    </source>
</evidence>
<protein>
    <submittedName>
        <fullName evidence="4">Glycoside hydrolase family 51 protein</fullName>
    </submittedName>
</protein>
<dbReference type="Gene3D" id="2.60.40.1180">
    <property type="entry name" value="Golgi alpha-mannosidase II"/>
    <property type="match status" value="1"/>
</dbReference>
<dbReference type="UniPathway" id="UPA00667"/>
<accession>A0A2H3K929</accession>
<gene>
    <name evidence="4" type="ORF">WOLCODRAFT_19270</name>
</gene>
<dbReference type="STRING" id="742152.A0A2H3K929"/>
<dbReference type="GO" id="GO:0046373">
    <property type="term" value="P:L-arabinose metabolic process"/>
    <property type="evidence" value="ECO:0007669"/>
    <property type="project" value="InterPro"/>
</dbReference>
<evidence type="ECO:0000313" key="5">
    <source>
        <dbReference type="Proteomes" id="UP000218811"/>
    </source>
</evidence>
<dbReference type="AlphaFoldDB" id="A0A2H3K929"/>
<dbReference type="Pfam" id="PF06964">
    <property type="entry name" value="Alpha-L-AF_C"/>
    <property type="match status" value="1"/>
</dbReference>
<keyword evidence="2" id="KW-0732">Signal</keyword>
<feature type="chain" id="PRO_5013594839" evidence="2">
    <location>
        <begin position="17"/>
        <end position="418"/>
    </location>
</feature>
<dbReference type="InterPro" id="IPR051563">
    <property type="entry name" value="Glycosyl_Hydrolase_51"/>
</dbReference>
<dbReference type="PANTHER" id="PTHR31776:SF26">
    <property type="entry name" value="SECRETED ARABINOSIDASE"/>
    <property type="match status" value="1"/>
</dbReference>
<keyword evidence="4" id="KW-0378">Hydrolase</keyword>
<evidence type="ECO:0000256" key="1">
    <source>
        <dbReference type="ARBA" id="ARBA00004834"/>
    </source>
</evidence>
<evidence type="ECO:0000256" key="2">
    <source>
        <dbReference type="SAM" id="SignalP"/>
    </source>
</evidence>
<comment type="pathway">
    <text evidence="1">Glycan metabolism; L-arabinan degradation.</text>
</comment>
<reference evidence="4 5" key="1">
    <citation type="journal article" date="2012" name="Science">
        <title>The Paleozoic origin of enzymatic lignin decomposition reconstructed from 31 fungal genomes.</title>
        <authorList>
            <person name="Floudas D."/>
            <person name="Binder M."/>
            <person name="Riley R."/>
            <person name="Barry K."/>
            <person name="Blanchette R.A."/>
            <person name="Henrissat B."/>
            <person name="Martinez A.T."/>
            <person name="Otillar R."/>
            <person name="Spatafora J.W."/>
            <person name="Yadav J.S."/>
            <person name="Aerts A."/>
            <person name="Benoit I."/>
            <person name="Boyd A."/>
            <person name="Carlson A."/>
            <person name="Copeland A."/>
            <person name="Coutinho P.M."/>
            <person name="de Vries R.P."/>
            <person name="Ferreira P."/>
            <person name="Findley K."/>
            <person name="Foster B."/>
            <person name="Gaskell J."/>
            <person name="Glotzer D."/>
            <person name="Gorecki P."/>
            <person name="Heitman J."/>
            <person name="Hesse C."/>
            <person name="Hori C."/>
            <person name="Igarashi K."/>
            <person name="Jurgens J.A."/>
            <person name="Kallen N."/>
            <person name="Kersten P."/>
            <person name="Kohler A."/>
            <person name="Kuees U."/>
            <person name="Kumar T.K.A."/>
            <person name="Kuo A."/>
            <person name="LaButti K."/>
            <person name="Larrondo L.F."/>
            <person name="Lindquist E."/>
            <person name="Ling A."/>
            <person name="Lombard V."/>
            <person name="Lucas S."/>
            <person name="Lundell T."/>
            <person name="Martin R."/>
            <person name="McLaughlin D.J."/>
            <person name="Morgenstern I."/>
            <person name="Morin E."/>
            <person name="Murat C."/>
            <person name="Nagy L.G."/>
            <person name="Nolan M."/>
            <person name="Ohm R.A."/>
            <person name="Patyshakuliyeva A."/>
            <person name="Rokas A."/>
            <person name="Ruiz-Duenas F.J."/>
            <person name="Sabat G."/>
            <person name="Salamov A."/>
            <person name="Samejima M."/>
            <person name="Schmutz J."/>
            <person name="Slot J.C."/>
            <person name="St John F."/>
            <person name="Stenlid J."/>
            <person name="Sun H."/>
            <person name="Sun S."/>
            <person name="Syed K."/>
            <person name="Tsang A."/>
            <person name="Wiebenga A."/>
            <person name="Young D."/>
            <person name="Pisabarro A."/>
            <person name="Eastwood D.C."/>
            <person name="Martin F."/>
            <person name="Cullen D."/>
            <person name="Grigoriev I.V."/>
            <person name="Hibbett D.S."/>
        </authorList>
    </citation>
    <scope>NUCLEOTIDE SEQUENCE [LARGE SCALE GENOMIC DNA]</scope>
    <source>
        <strain evidence="4 5">MD-104</strain>
    </source>
</reference>
<dbReference type="InterPro" id="IPR010720">
    <property type="entry name" value="Alpha-L-AF_C"/>
</dbReference>
<dbReference type="Proteomes" id="UP000218811">
    <property type="component" value="Unassembled WGS sequence"/>
</dbReference>
<dbReference type="SUPFAM" id="SSF51445">
    <property type="entry name" value="(Trans)glycosidases"/>
    <property type="match status" value="1"/>
</dbReference>
<dbReference type="OrthoDB" id="406864at2759"/>